<feature type="domain" description="Lon N-terminal" evidence="1">
    <location>
        <begin position="3"/>
        <end position="203"/>
    </location>
</feature>
<evidence type="ECO:0000313" key="2">
    <source>
        <dbReference type="EMBL" id="GGC62674.1"/>
    </source>
</evidence>
<dbReference type="RefSeq" id="WP_188564577.1">
    <property type="nucleotide sequence ID" value="NZ_BMED01000001.1"/>
</dbReference>
<sequence>MSARTIPLFPLKTVLFPDGFLPLQVFEVRYLDMIGKCISNQSEFGIVSLAEGSEVRKMDNKEVLAPVGTIAKIDEWGKPQPGLIRISCIGGTRFKILSSEQLKHGLWMADVEAMENDHNIPIPQELQIASDMLQSLISALQKKVGEGGELPMRSPYRLSDCGWVANRWCELLPISLTEKQHLLALDNPLLRLELIQDLLDQLGLSESV</sequence>
<dbReference type="EMBL" id="BMED01000001">
    <property type="protein sequence ID" value="GGC62674.1"/>
    <property type="molecule type" value="Genomic_DNA"/>
</dbReference>
<dbReference type="InterPro" id="IPR003111">
    <property type="entry name" value="Lon_prtase_N"/>
</dbReference>
<reference evidence="2" key="2">
    <citation type="submission" date="2020-09" db="EMBL/GenBank/DDBJ databases">
        <authorList>
            <person name="Sun Q."/>
            <person name="Zhou Y."/>
        </authorList>
    </citation>
    <scope>NUCLEOTIDE SEQUENCE</scope>
    <source>
        <strain evidence="2">CGMCC 1.10998</strain>
    </source>
</reference>
<name>A0A916U7U3_9BURK</name>
<proteinExistence type="predicted"/>
<dbReference type="Gene3D" id="1.10.4060.10">
    <property type="entry name" value="BPP1347 like domain"/>
    <property type="match status" value="1"/>
</dbReference>
<dbReference type="Gene3D" id="2.30.130.40">
    <property type="entry name" value="LON domain-like"/>
    <property type="match status" value="1"/>
</dbReference>
<gene>
    <name evidence="2" type="ORF">GCM10011396_07060</name>
</gene>
<dbReference type="PANTHER" id="PTHR46732">
    <property type="entry name" value="ATP-DEPENDENT PROTEASE LA (LON) DOMAIN PROTEIN"/>
    <property type="match status" value="1"/>
</dbReference>
<dbReference type="AlphaFoldDB" id="A0A916U7U3"/>
<dbReference type="PROSITE" id="PS51787">
    <property type="entry name" value="LON_N"/>
    <property type="match status" value="1"/>
</dbReference>
<dbReference type="InterPro" id="IPR046336">
    <property type="entry name" value="Lon_prtase_N_sf"/>
</dbReference>
<organism evidence="2 3">
    <name type="scientific">Undibacterium terreum</name>
    <dbReference type="NCBI Taxonomy" id="1224302"/>
    <lineage>
        <taxon>Bacteria</taxon>
        <taxon>Pseudomonadati</taxon>
        <taxon>Pseudomonadota</taxon>
        <taxon>Betaproteobacteria</taxon>
        <taxon>Burkholderiales</taxon>
        <taxon>Oxalobacteraceae</taxon>
        <taxon>Undibacterium</taxon>
    </lineage>
</organism>
<dbReference type="SMART" id="SM00464">
    <property type="entry name" value="LON"/>
    <property type="match status" value="1"/>
</dbReference>
<reference evidence="2" key="1">
    <citation type="journal article" date="2014" name="Int. J. Syst. Evol. Microbiol.">
        <title>Complete genome sequence of Corynebacterium casei LMG S-19264T (=DSM 44701T), isolated from a smear-ripened cheese.</title>
        <authorList>
            <consortium name="US DOE Joint Genome Institute (JGI-PGF)"/>
            <person name="Walter F."/>
            <person name="Albersmeier A."/>
            <person name="Kalinowski J."/>
            <person name="Ruckert C."/>
        </authorList>
    </citation>
    <scope>NUCLEOTIDE SEQUENCE</scope>
    <source>
        <strain evidence="2">CGMCC 1.10998</strain>
    </source>
</reference>
<accession>A0A916U7U3</accession>
<evidence type="ECO:0000313" key="3">
    <source>
        <dbReference type="Proteomes" id="UP000637423"/>
    </source>
</evidence>
<dbReference type="Proteomes" id="UP000637423">
    <property type="component" value="Unassembled WGS sequence"/>
</dbReference>
<dbReference type="InterPro" id="IPR015947">
    <property type="entry name" value="PUA-like_sf"/>
</dbReference>
<protein>
    <submittedName>
        <fullName evidence="2">Peptidase S16</fullName>
    </submittedName>
</protein>
<comment type="caution">
    <text evidence="2">The sequence shown here is derived from an EMBL/GenBank/DDBJ whole genome shotgun (WGS) entry which is preliminary data.</text>
</comment>
<keyword evidence="3" id="KW-1185">Reference proteome</keyword>
<dbReference type="PANTHER" id="PTHR46732:SF8">
    <property type="entry name" value="ATP-DEPENDENT PROTEASE LA (LON) DOMAIN PROTEIN"/>
    <property type="match status" value="1"/>
</dbReference>
<dbReference type="SUPFAM" id="SSF88697">
    <property type="entry name" value="PUA domain-like"/>
    <property type="match status" value="1"/>
</dbReference>
<dbReference type="Pfam" id="PF02190">
    <property type="entry name" value="LON_substr_bdg"/>
    <property type="match status" value="1"/>
</dbReference>
<evidence type="ECO:0000259" key="1">
    <source>
        <dbReference type="PROSITE" id="PS51787"/>
    </source>
</evidence>